<feature type="signal peptide" evidence="5">
    <location>
        <begin position="1"/>
        <end position="20"/>
    </location>
</feature>
<gene>
    <name evidence="7" type="ORF">DXT99_18725</name>
</gene>
<keyword evidence="1 4" id="KW-0349">Heme</keyword>
<dbReference type="PANTHER" id="PTHR35008">
    <property type="entry name" value="BLL4482 PROTEIN-RELATED"/>
    <property type="match status" value="1"/>
</dbReference>
<keyword evidence="3 4" id="KW-0408">Iron</keyword>
<evidence type="ECO:0000313" key="7">
    <source>
        <dbReference type="EMBL" id="RDV13574.1"/>
    </source>
</evidence>
<dbReference type="InterPro" id="IPR051459">
    <property type="entry name" value="Cytochrome_c-type_DH"/>
</dbReference>
<evidence type="ECO:0000256" key="2">
    <source>
        <dbReference type="ARBA" id="ARBA00022723"/>
    </source>
</evidence>
<accession>A0A3D8L876</accession>
<evidence type="ECO:0000256" key="3">
    <source>
        <dbReference type="ARBA" id="ARBA00023004"/>
    </source>
</evidence>
<evidence type="ECO:0000256" key="1">
    <source>
        <dbReference type="ARBA" id="ARBA00022617"/>
    </source>
</evidence>
<name>A0A3D8L876_9BACT</name>
<dbReference type="PROSITE" id="PS51007">
    <property type="entry name" value="CYTC"/>
    <property type="match status" value="1"/>
</dbReference>
<keyword evidence="5" id="KW-0732">Signal</keyword>
<evidence type="ECO:0000256" key="4">
    <source>
        <dbReference type="PROSITE-ProRule" id="PRU00433"/>
    </source>
</evidence>
<evidence type="ECO:0000256" key="5">
    <source>
        <dbReference type="SAM" id="SignalP"/>
    </source>
</evidence>
<dbReference type="SUPFAM" id="SSF46626">
    <property type="entry name" value="Cytochrome c"/>
    <property type="match status" value="1"/>
</dbReference>
<dbReference type="GO" id="GO:0009055">
    <property type="term" value="F:electron transfer activity"/>
    <property type="evidence" value="ECO:0007669"/>
    <property type="project" value="InterPro"/>
</dbReference>
<evidence type="ECO:0000259" key="6">
    <source>
        <dbReference type="PROSITE" id="PS51007"/>
    </source>
</evidence>
<feature type="domain" description="Cytochrome c" evidence="6">
    <location>
        <begin position="25"/>
        <end position="114"/>
    </location>
</feature>
<keyword evidence="2 4" id="KW-0479">Metal-binding</keyword>
<dbReference type="RefSeq" id="WP_115567114.1">
    <property type="nucleotide sequence ID" value="NZ_QRGR01000022.1"/>
</dbReference>
<feature type="chain" id="PRO_5017574111" evidence="5">
    <location>
        <begin position="21"/>
        <end position="134"/>
    </location>
</feature>
<dbReference type="InterPro" id="IPR036909">
    <property type="entry name" value="Cyt_c-like_dom_sf"/>
</dbReference>
<comment type="caution">
    <text evidence="7">The sequence shown here is derived from an EMBL/GenBank/DDBJ whole genome shotgun (WGS) entry which is preliminary data.</text>
</comment>
<dbReference type="OrthoDB" id="9811395at2"/>
<dbReference type="InterPro" id="IPR009056">
    <property type="entry name" value="Cyt_c-like_dom"/>
</dbReference>
<dbReference type="EMBL" id="QRGR01000022">
    <property type="protein sequence ID" value="RDV13574.1"/>
    <property type="molecule type" value="Genomic_DNA"/>
</dbReference>
<dbReference type="GO" id="GO:0046872">
    <property type="term" value="F:metal ion binding"/>
    <property type="evidence" value="ECO:0007669"/>
    <property type="project" value="UniProtKB-KW"/>
</dbReference>
<keyword evidence="8" id="KW-1185">Reference proteome</keyword>
<dbReference type="AlphaFoldDB" id="A0A3D8L876"/>
<organism evidence="7 8">
    <name type="scientific">Pontibacter diazotrophicus</name>
    <dbReference type="NCBI Taxonomy" id="1400979"/>
    <lineage>
        <taxon>Bacteria</taxon>
        <taxon>Pseudomonadati</taxon>
        <taxon>Bacteroidota</taxon>
        <taxon>Cytophagia</taxon>
        <taxon>Cytophagales</taxon>
        <taxon>Hymenobacteraceae</taxon>
        <taxon>Pontibacter</taxon>
    </lineage>
</organism>
<proteinExistence type="predicted"/>
<dbReference type="PANTHER" id="PTHR35008:SF8">
    <property type="entry name" value="ALCOHOL DEHYDROGENASE CYTOCHROME C SUBUNIT"/>
    <property type="match status" value="1"/>
</dbReference>
<dbReference type="Gene3D" id="1.10.760.10">
    <property type="entry name" value="Cytochrome c-like domain"/>
    <property type="match status" value="1"/>
</dbReference>
<dbReference type="Proteomes" id="UP000256708">
    <property type="component" value="Unassembled WGS sequence"/>
</dbReference>
<dbReference type="Pfam" id="PF00034">
    <property type="entry name" value="Cytochrom_C"/>
    <property type="match status" value="1"/>
</dbReference>
<evidence type="ECO:0000313" key="8">
    <source>
        <dbReference type="Proteomes" id="UP000256708"/>
    </source>
</evidence>
<dbReference type="GO" id="GO:0020037">
    <property type="term" value="F:heme binding"/>
    <property type="evidence" value="ECO:0007669"/>
    <property type="project" value="InterPro"/>
</dbReference>
<protein>
    <submittedName>
        <fullName evidence="7">Cytochrome c</fullName>
    </submittedName>
</protein>
<reference evidence="8" key="1">
    <citation type="submission" date="2018-08" db="EMBL/GenBank/DDBJ databases">
        <authorList>
            <person name="Liu Z.-W."/>
            <person name="Du Z.-J."/>
        </authorList>
    </citation>
    <scope>NUCLEOTIDE SEQUENCE [LARGE SCALE GENOMIC DNA]</scope>
    <source>
        <strain evidence="8">H4X</strain>
    </source>
</reference>
<sequence>MLKSLLLMALATGGYIFSTADDLTESVKRGKEVYSTTCQACHMAAGEGIPGAFPPLAKSDFLMKDQKRAVDVVVHGLSGEVTVNGKTYNMVMPAQSHLTDKQVADVLNYVQNNFGNKAKTVVTPAQVAEVRKKK</sequence>